<evidence type="ECO:0000259" key="10">
    <source>
        <dbReference type="PROSITE" id="PS50928"/>
    </source>
</evidence>
<dbReference type="Proteomes" id="UP001164718">
    <property type="component" value="Chromosome"/>
</dbReference>
<feature type="transmembrane region" description="Helical" evidence="9">
    <location>
        <begin position="20"/>
        <end position="43"/>
    </location>
</feature>
<protein>
    <submittedName>
        <fullName evidence="11">Amino acid ABC transporter permease</fullName>
    </submittedName>
</protein>
<evidence type="ECO:0000256" key="1">
    <source>
        <dbReference type="ARBA" id="ARBA00004651"/>
    </source>
</evidence>
<dbReference type="Pfam" id="PF00528">
    <property type="entry name" value="BPD_transp_1"/>
    <property type="match status" value="1"/>
</dbReference>
<evidence type="ECO:0000256" key="8">
    <source>
        <dbReference type="ARBA" id="ARBA00023136"/>
    </source>
</evidence>
<evidence type="ECO:0000256" key="7">
    <source>
        <dbReference type="ARBA" id="ARBA00022989"/>
    </source>
</evidence>
<dbReference type="RefSeq" id="WP_275416806.1">
    <property type="nucleotide sequence ID" value="NZ_CP106878.1"/>
</dbReference>
<dbReference type="PROSITE" id="PS50928">
    <property type="entry name" value="ABC_TM1"/>
    <property type="match status" value="1"/>
</dbReference>
<feature type="transmembrane region" description="Helical" evidence="9">
    <location>
        <begin position="89"/>
        <end position="108"/>
    </location>
</feature>
<keyword evidence="5 9" id="KW-0812">Transmembrane</keyword>
<keyword evidence="3 9" id="KW-0813">Transport</keyword>
<dbReference type="InterPro" id="IPR010065">
    <property type="entry name" value="AA_ABC_transptr_permease_3TM"/>
</dbReference>
<dbReference type="AlphaFoldDB" id="A0A9E8LT28"/>
<keyword evidence="4" id="KW-1003">Cell membrane</keyword>
<evidence type="ECO:0000256" key="3">
    <source>
        <dbReference type="ARBA" id="ARBA00022448"/>
    </source>
</evidence>
<keyword evidence="7 9" id="KW-1133">Transmembrane helix</keyword>
<comment type="similarity">
    <text evidence="2">Belongs to the binding-protein-dependent transport system permease family. HisMQ subfamily.</text>
</comment>
<organism evidence="11 12">
    <name type="scientific">Fervidibacillus albus</name>
    <dbReference type="NCBI Taxonomy" id="2980026"/>
    <lineage>
        <taxon>Bacteria</taxon>
        <taxon>Bacillati</taxon>
        <taxon>Bacillota</taxon>
        <taxon>Bacilli</taxon>
        <taxon>Bacillales</taxon>
        <taxon>Bacillaceae</taxon>
        <taxon>Fervidibacillus</taxon>
    </lineage>
</organism>
<dbReference type="GO" id="GO:0022857">
    <property type="term" value="F:transmembrane transporter activity"/>
    <property type="evidence" value="ECO:0007669"/>
    <property type="project" value="InterPro"/>
</dbReference>
<dbReference type="EMBL" id="CP106878">
    <property type="protein sequence ID" value="WAA09022.1"/>
    <property type="molecule type" value="Genomic_DNA"/>
</dbReference>
<proteinExistence type="inferred from homology"/>
<dbReference type="PANTHER" id="PTHR30614:SF20">
    <property type="entry name" value="GLUTAMINE TRANSPORT SYSTEM PERMEASE PROTEIN GLNP"/>
    <property type="match status" value="1"/>
</dbReference>
<accession>A0A9E8LT28</accession>
<dbReference type="FunFam" id="1.10.3720.10:FF:000033">
    <property type="entry name" value="Polar amino acid ABC transporter permease"/>
    <property type="match status" value="1"/>
</dbReference>
<sequence>MNLDFSQIVPFIPFLLKGIGATLQFVSISILLGFILGTLLALCKITNIRPLKMFANAYTSIFRGTPLILQLWIIYFAVPQLTGYNIPEYLTAILAFGLNSAAYVSEIIRAGIMAVDRGQTEAAMALGIPYRPMMLNIILPQAIKNILPALVNEFITLTKESAIVSTIGYLDLMRRAQIIGAQIYRNFETLFLAGIIYWVMVFILTKVGELVERRLRQSDTHS</sequence>
<dbReference type="InterPro" id="IPR000515">
    <property type="entry name" value="MetI-like"/>
</dbReference>
<reference evidence="11" key="1">
    <citation type="submission" date="2022-09" db="EMBL/GenBank/DDBJ databases">
        <title>Complete Genomes of Fervidibacillus albus and Fervidibacillus halotolerans isolated from tidal flat sediments.</title>
        <authorList>
            <person name="Kwon K.K."/>
            <person name="Yang S.-H."/>
            <person name="Park M.J."/>
            <person name="Oh H.-M."/>
        </authorList>
    </citation>
    <scope>NUCLEOTIDE SEQUENCE</scope>
    <source>
        <strain evidence="11">MEBiC13591</strain>
    </source>
</reference>
<dbReference type="NCBIfam" id="TIGR01726">
    <property type="entry name" value="HEQRo_perm_3TM"/>
    <property type="match status" value="1"/>
</dbReference>
<evidence type="ECO:0000313" key="12">
    <source>
        <dbReference type="Proteomes" id="UP001164718"/>
    </source>
</evidence>
<evidence type="ECO:0000256" key="6">
    <source>
        <dbReference type="ARBA" id="ARBA00022970"/>
    </source>
</evidence>
<dbReference type="SUPFAM" id="SSF161098">
    <property type="entry name" value="MetI-like"/>
    <property type="match status" value="1"/>
</dbReference>
<dbReference type="PANTHER" id="PTHR30614">
    <property type="entry name" value="MEMBRANE COMPONENT OF AMINO ACID ABC TRANSPORTER"/>
    <property type="match status" value="1"/>
</dbReference>
<evidence type="ECO:0000256" key="5">
    <source>
        <dbReference type="ARBA" id="ARBA00022692"/>
    </source>
</evidence>
<dbReference type="GO" id="GO:0043190">
    <property type="term" value="C:ATP-binding cassette (ABC) transporter complex"/>
    <property type="evidence" value="ECO:0007669"/>
    <property type="project" value="InterPro"/>
</dbReference>
<feature type="transmembrane region" description="Helical" evidence="9">
    <location>
        <begin position="183"/>
        <end position="204"/>
    </location>
</feature>
<dbReference type="InterPro" id="IPR043429">
    <property type="entry name" value="ArtM/GltK/GlnP/TcyL/YhdX-like"/>
</dbReference>
<evidence type="ECO:0000256" key="4">
    <source>
        <dbReference type="ARBA" id="ARBA00022475"/>
    </source>
</evidence>
<dbReference type="GO" id="GO:0006865">
    <property type="term" value="P:amino acid transport"/>
    <property type="evidence" value="ECO:0007669"/>
    <property type="project" value="UniProtKB-KW"/>
</dbReference>
<dbReference type="Gene3D" id="1.10.3720.10">
    <property type="entry name" value="MetI-like"/>
    <property type="match status" value="1"/>
</dbReference>
<dbReference type="CDD" id="cd06261">
    <property type="entry name" value="TM_PBP2"/>
    <property type="match status" value="1"/>
</dbReference>
<evidence type="ECO:0000313" key="11">
    <source>
        <dbReference type="EMBL" id="WAA09022.1"/>
    </source>
</evidence>
<dbReference type="KEGG" id="faf:OE104_10495"/>
<dbReference type="InterPro" id="IPR035906">
    <property type="entry name" value="MetI-like_sf"/>
</dbReference>
<comment type="subcellular location">
    <subcellularLocation>
        <location evidence="1 9">Cell membrane</location>
        <topology evidence="1 9">Multi-pass membrane protein</topology>
    </subcellularLocation>
</comment>
<keyword evidence="8 9" id="KW-0472">Membrane</keyword>
<evidence type="ECO:0000256" key="9">
    <source>
        <dbReference type="RuleBase" id="RU363032"/>
    </source>
</evidence>
<keyword evidence="12" id="KW-1185">Reference proteome</keyword>
<name>A0A9E8LT28_9BACI</name>
<feature type="domain" description="ABC transmembrane type-1" evidence="10">
    <location>
        <begin position="19"/>
        <end position="208"/>
    </location>
</feature>
<gene>
    <name evidence="11" type="ORF">OE104_10495</name>
</gene>
<feature type="transmembrane region" description="Helical" evidence="9">
    <location>
        <begin position="55"/>
        <end position="77"/>
    </location>
</feature>
<keyword evidence="6" id="KW-0029">Amino-acid transport</keyword>
<evidence type="ECO:0000256" key="2">
    <source>
        <dbReference type="ARBA" id="ARBA00010072"/>
    </source>
</evidence>